<evidence type="ECO:0000259" key="9">
    <source>
        <dbReference type="PROSITE" id="PS51721"/>
    </source>
</evidence>
<dbReference type="GO" id="GO:0005730">
    <property type="term" value="C:nucleolus"/>
    <property type="evidence" value="ECO:0007669"/>
    <property type="project" value="UniProtKB-SubCell"/>
</dbReference>
<evidence type="ECO:0000256" key="3">
    <source>
        <dbReference type="ARBA" id="ARBA00023134"/>
    </source>
</evidence>
<keyword evidence="11" id="KW-1185">Reference proteome</keyword>
<evidence type="ECO:0000313" key="11">
    <source>
        <dbReference type="Proteomes" id="UP000569728"/>
    </source>
</evidence>
<feature type="compositionally biased region" description="Basic and acidic residues" evidence="8">
    <location>
        <begin position="127"/>
        <end position="138"/>
    </location>
</feature>
<dbReference type="Gene3D" id="1.10.1580.10">
    <property type="match status" value="1"/>
</dbReference>
<reference evidence="10 11" key="1">
    <citation type="submission" date="2019-09" db="EMBL/GenBank/DDBJ databases">
        <title>Bird 10,000 Genomes (B10K) Project - Family phase.</title>
        <authorList>
            <person name="Zhang G."/>
        </authorList>
    </citation>
    <scope>NUCLEOTIDE SEQUENCE [LARGE SCALE GENOMIC DNA]</scope>
    <source>
        <strain evidence="10">B10K-CU-031-11</strain>
        <tissue evidence="10">Muscle</tissue>
    </source>
</reference>
<comment type="function">
    <text evidence="5">GTPase that associates with pre-60S ribosomal subunits in the nucleolus and is required for their nuclear export and maturation. May promote cell proliferation possibly by increasing p53/TP53 protein levels, and consequently those of its downstream product CDKN1A/p21, and decreasing RPL23A protein levels.</text>
</comment>
<comment type="subcellular location">
    <subcellularLocation>
        <location evidence="1 7">Nucleus</location>
        <location evidence="1 7">Nucleolus</location>
    </subcellularLocation>
</comment>
<dbReference type="Pfam" id="PF01926">
    <property type="entry name" value="MMR_HSR1"/>
    <property type="match status" value="1"/>
</dbReference>
<dbReference type="InterPro" id="IPR006073">
    <property type="entry name" value="GTP-bd"/>
</dbReference>
<evidence type="ECO:0000256" key="1">
    <source>
        <dbReference type="ARBA" id="ARBA00004604"/>
    </source>
</evidence>
<keyword evidence="2 7" id="KW-0547">Nucleotide-binding</keyword>
<evidence type="ECO:0000256" key="5">
    <source>
        <dbReference type="ARBA" id="ARBA00054763"/>
    </source>
</evidence>
<feature type="non-terminal residue" evidence="10">
    <location>
        <position position="1"/>
    </location>
</feature>
<feature type="region of interest" description="Disordered" evidence="8">
    <location>
        <begin position="117"/>
        <end position="138"/>
    </location>
</feature>
<dbReference type="CDD" id="cd01858">
    <property type="entry name" value="NGP_1"/>
    <property type="match status" value="1"/>
</dbReference>
<evidence type="ECO:0000256" key="7">
    <source>
        <dbReference type="RuleBase" id="RU364023"/>
    </source>
</evidence>
<feature type="region of interest" description="Disordered" evidence="8">
    <location>
        <begin position="570"/>
        <end position="676"/>
    </location>
</feature>
<dbReference type="InterPro" id="IPR030378">
    <property type="entry name" value="G_CP_dom"/>
</dbReference>
<evidence type="ECO:0000256" key="6">
    <source>
        <dbReference type="ARBA" id="ARBA00065814"/>
    </source>
</evidence>
<dbReference type="Gene3D" id="3.40.50.300">
    <property type="entry name" value="P-loop containing nucleotide triphosphate hydrolases"/>
    <property type="match status" value="1"/>
</dbReference>
<comment type="subunit">
    <text evidence="6">Interacts with LYAR and RPL23A. Interacts with the nuclear importin-beta receptor and, at a lower extent, with importin-alpha.</text>
</comment>
<name>A0A7K8TRE2_OCEOC</name>
<accession>A0A7K8TRE2</accession>
<dbReference type="InterPro" id="IPR027417">
    <property type="entry name" value="P-loop_NTPase"/>
</dbReference>
<evidence type="ECO:0000313" key="10">
    <source>
        <dbReference type="EMBL" id="NXF44843.1"/>
    </source>
</evidence>
<feature type="region of interest" description="Disordered" evidence="8">
    <location>
        <begin position="484"/>
        <end position="538"/>
    </location>
</feature>
<evidence type="ECO:0000256" key="2">
    <source>
        <dbReference type="ARBA" id="ARBA00022741"/>
    </source>
</evidence>
<feature type="compositionally biased region" description="Basic residues" evidence="8">
    <location>
        <begin position="667"/>
        <end position="676"/>
    </location>
</feature>
<keyword evidence="3 7" id="KW-0342">GTP-binding</keyword>
<feature type="compositionally biased region" description="Acidic residues" evidence="8">
    <location>
        <begin position="484"/>
        <end position="513"/>
    </location>
</feature>
<dbReference type="InterPro" id="IPR023179">
    <property type="entry name" value="GTP-bd_ortho_bundle_sf"/>
</dbReference>
<feature type="domain" description="CP-type G" evidence="9">
    <location>
        <begin position="158"/>
        <end position="319"/>
    </location>
</feature>
<dbReference type="SUPFAM" id="SSF52540">
    <property type="entry name" value="P-loop containing nucleoside triphosphate hydrolases"/>
    <property type="match status" value="1"/>
</dbReference>
<dbReference type="Proteomes" id="UP000569728">
    <property type="component" value="Unassembled WGS sequence"/>
</dbReference>
<dbReference type="InterPro" id="IPR050755">
    <property type="entry name" value="TRAFAC_YlqF/YawG_RiboMat"/>
</dbReference>
<dbReference type="GO" id="GO:0005525">
    <property type="term" value="F:GTP binding"/>
    <property type="evidence" value="ECO:0007669"/>
    <property type="project" value="UniProtKB-KW"/>
</dbReference>
<evidence type="ECO:0000256" key="8">
    <source>
        <dbReference type="SAM" id="MobiDB-lite"/>
    </source>
</evidence>
<comment type="caution">
    <text evidence="10">The sequence shown here is derived from an EMBL/GenBank/DDBJ whole genome shotgun (WGS) entry which is preliminary data.</text>
</comment>
<protein>
    <recommendedName>
        <fullName evidence="7">Nucleolar GTP-binding protein 2</fullName>
    </recommendedName>
</protein>
<feature type="compositionally biased region" description="Polar residues" evidence="8">
    <location>
        <begin position="117"/>
        <end position="126"/>
    </location>
</feature>
<dbReference type="InterPro" id="IPR024929">
    <property type="entry name" value="GNL2_CP_dom"/>
</dbReference>
<proteinExistence type="inferred from homology"/>
<dbReference type="PANTHER" id="PTHR11089">
    <property type="entry name" value="GTP-BINDING PROTEIN-RELATED"/>
    <property type="match status" value="1"/>
</dbReference>
<dbReference type="InterPro" id="IPR012971">
    <property type="entry name" value="NOG2_N_dom"/>
</dbReference>
<gene>
    <name evidence="10" type="primary">Gnl2</name>
    <name evidence="10" type="ORF">OCEOCE_R06059</name>
</gene>
<dbReference type="AlphaFoldDB" id="A0A7K8TRE2"/>
<dbReference type="PANTHER" id="PTHR11089:SF9">
    <property type="entry name" value="NUCLEOLAR GTP-BINDING PROTEIN 2"/>
    <property type="match status" value="1"/>
</dbReference>
<dbReference type="FunFam" id="3.40.50.300:FF:000559">
    <property type="entry name" value="Nuclear/nucleolar GTPase 2"/>
    <property type="match status" value="1"/>
</dbReference>
<dbReference type="EMBL" id="VWZA01000189">
    <property type="protein sequence ID" value="NXF44843.1"/>
    <property type="molecule type" value="Genomic_DNA"/>
</dbReference>
<keyword evidence="4 7" id="KW-0539">Nucleus</keyword>
<dbReference type="FunFam" id="1.10.1580.10:FF:000001">
    <property type="entry name" value="Nucleolar GTP-binding protein 2"/>
    <property type="match status" value="1"/>
</dbReference>
<feature type="compositionally biased region" description="Basic and acidic residues" evidence="8">
    <location>
        <begin position="571"/>
        <end position="596"/>
    </location>
</feature>
<evidence type="ECO:0000256" key="4">
    <source>
        <dbReference type="ARBA" id="ARBA00023242"/>
    </source>
</evidence>
<organism evidence="10 11">
    <name type="scientific">Oceanites oceanicus</name>
    <name type="common">Wilson's storm petrel</name>
    <name type="synonym">Procellaria oceanica</name>
    <dbReference type="NCBI Taxonomy" id="79653"/>
    <lineage>
        <taxon>Eukaryota</taxon>
        <taxon>Metazoa</taxon>
        <taxon>Chordata</taxon>
        <taxon>Craniata</taxon>
        <taxon>Vertebrata</taxon>
        <taxon>Euteleostomi</taxon>
        <taxon>Archelosauria</taxon>
        <taxon>Archosauria</taxon>
        <taxon>Dinosauria</taxon>
        <taxon>Saurischia</taxon>
        <taxon>Theropoda</taxon>
        <taxon>Coelurosauria</taxon>
        <taxon>Aves</taxon>
        <taxon>Neognathae</taxon>
        <taxon>Neoaves</taxon>
        <taxon>Aequornithes</taxon>
        <taxon>Procellariiformes</taxon>
        <taxon>Hydrobatidae</taxon>
        <taxon>Oceanites</taxon>
    </lineage>
</organism>
<dbReference type="PROSITE" id="PS51721">
    <property type="entry name" value="G_CP"/>
    <property type="match status" value="1"/>
</dbReference>
<dbReference type="OrthoDB" id="444945at2759"/>
<feature type="non-terminal residue" evidence="10">
    <location>
        <position position="676"/>
    </location>
</feature>
<sequence>RNKHGKVIKPLQYQSTVAPGTVARVEPNIKWFGNTRVIKQSSLQKFQEEMETVMKDPYRVVMKQRKLPMSLFYDRIKPHTSRVHILDTETFETTFGPKSQRKRPNLSASDVQSLVENAEASSGSYDQSKDRDLVTEDTGVRDEAQEEIYKKGQSRRIWGELYKVIDSSDVVVQVLDARDPMGTRSPHVESYLKKEKHWKHLIFVLNKCDLVPTWATKRWVAVLSQEYPTLAFHASLTNPFGKGAFIQLLRQFGKLHSDKKQISVGFIGYPNVGKSSVINTLRSKKVCNVAPIAGETKVWQYITLMRRIFLIDCPGVVYPSGDTETDIVLKGVVQVEKIKSPEDHISAVLERAKPEYIRKTYKIDSWKDTEDFLEKLASRTGKLLKGGEPDMQTVSKMVLNDWQRGRIPFFVKPPNAETGPQPPALEVAMISSQENNEEKISESVASSVEPAEEKNNTDTEIKQLMSHVRQNFGRINVAPQFSEEDLVPVDVPGFDETDSDSSGEEEQEEEKEENEQHQDSVEEESQLAVPGARESSKAVLKALEEKIAKYKKFLDKAKAKRFSAIRIPKQLSEKVFAKSMQKSEETKETEDRGSTEKKRKRKAEEEDDNDDDDHLGKQPCKKLTSKERRRAERQQRSKKVGVRYYETHNVKNKNKDKKKTGLEGQRSKHKKYKHKQ</sequence>
<feature type="compositionally biased region" description="Basic and acidic residues" evidence="8">
    <location>
        <begin position="624"/>
        <end position="635"/>
    </location>
</feature>
<dbReference type="Pfam" id="PF08153">
    <property type="entry name" value="NGP1NT"/>
    <property type="match status" value="1"/>
</dbReference>
<dbReference type="PRINTS" id="PR00326">
    <property type="entry name" value="GTP1OBG"/>
</dbReference>
<feature type="region of interest" description="Disordered" evidence="8">
    <location>
        <begin position="432"/>
        <end position="456"/>
    </location>
</feature>
<comment type="similarity">
    <text evidence="7">Belongs to the TRAFAC class YlqF/YawG GTPase family. NOG2 subfamily.</text>
</comment>